<evidence type="ECO:0000313" key="11">
    <source>
        <dbReference type="Proteomes" id="UP000057043"/>
    </source>
</evidence>
<proteinExistence type="inferred from homology"/>
<evidence type="ECO:0000256" key="5">
    <source>
        <dbReference type="ARBA" id="ARBA00023310"/>
    </source>
</evidence>
<keyword evidence="5 6" id="KW-0066">ATP synthesis</keyword>
<comment type="subcellular location">
    <subcellularLocation>
        <location evidence="6">Cell membrane</location>
        <topology evidence="6">Peripheral membrane protein</topology>
    </subcellularLocation>
</comment>
<dbReference type="EMBL" id="LGHB01000003">
    <property type="protein sequence ID" value="KUK97311.1"/>
    <property type="molecule type" value="Genomic_DNA"/>
</dbReference>
<sequence>MTLEELAASLGFSSFPPLFAVALAVALVVGLIIFVPILLRVIEIANYAYSNSRIQVMSSRIIPEEKLKEMIEASSLAEVVAALEATEYSPYLREMMDERSEAIERALNRHTADSYREVATMVPMNFKKILAVLLRKWDVYNIKMILRGVYAERSPDDIRADLVPVGELDPSKIGVLVEARSLEEVISNLDGTPYSRLAESLQLFDQTKNLTVFEATLDKILYEDAWGYATSQPLDENLLSLKNYLATNIDVVNLKFVFRAKRDGLAAGSIEGYLVKGGNLAESLIKSILEVDSVDNVVAALEGTKYYQPVLAAVPEYESTRSILPIELALDGYLARVGKDISITQPFGIGPAIGYLSMKEMEIRNVRTLARGIESGLSADEIRNLIMKVGS</sequence>
<evidence type="ECO:0000256" key="7">
    <source>
        <dbReference type="SAM" id="Phobius"/>
    </source>
</evidence>
<comment type="caution">
    <text evidence="9">The sequence shown here is derived from an EMBL/GenBank/DDBJ whole genome shotgun (WGS) entry which is preliminary data.</text>
</comment>
<dbReference type="GO" id="GO:0005886">
    <property type="term" value="C:plasma membrane"/>
    <property type="evidence" value="ECO:0007669"/>
    <property type="project" value="UniProtKB-SubCell"/>
</dbReference>
<dbReference type="Proteomes" id="UP000053961">
    <property type="component" value="Unassembled WGS sequence"/>
</dbReference>
<evidence type="ECO:0000256" key="2">
    <source>
        <dbReference type="ARBA" id="ARBA00022448"/>
    </source>
</evidence>
<reference evidence="10 11" key="2">
    <citation type="journal article" date="2015" name="MBio">
        <title>Genome-Resolved Metagenomic Analysis Reveals Roles for Candidate Phyla and Other Microbial Community Members in Biogeochemical Transformations in Oil Reservoirs.</title>
        <authorList>
            <person name="Hu P."/>
            <person name="Tom L."/>
            <person name="Singh A."/>
            <person name="Thomas B.C."/>
            <person name="Baker B.J."/>
            <person name="Piceno Y.M."/>
            <person name="Andersen G.L."/>
            <person name="Banfield J.F."/>
        </authorList>
    </citation>
    <scope>NUCLEOTIDE SEQUENCE [LARGE SCALE GENOMIC DNA]</scope>
    <source>
        <strain evidence="8">57_489</strain>
    </source>
</reference>
<dbReference type="Proteomes" id="UP000057043">
    <property type="component" value="Unassembled WGS sequence"/>
</dbReference>
<name>A0A101ILF0_9EURY</name>
<comment type="function">
    <text evidence="6">Component of the A-type ATP synthase that produces ATP from ADP in the presence of a proton gradient across the membrane.</text>
</comment>
<keyword evidence="4 6" id="KW-0406">Ion transport</keyword>
<dbReference type="EMBL" id="LGFT01000033">
    <property type="protein sequence ID" value="KUK44159.1"/>
    <property type="molecule type" value="Genomic_DNA"/>
</dbReference>
<protein>
    <recommendedName>
        <fullName evidence="6">A-type ATP synthase subunit C</fullName>
    </recommendedName>
</protein>
<keyword evidence="3 6" id="KW-0375">Hydrogen ion transport</keyword>
<dbReference type="GO" id="GO:0046933">
    <property type="term" value="F:proton-transporting ATP synthase activity, rotational mechanism"/>
    <property type="evidence" value="ECO:0007669"/>
    <property type="project" value="UniProtKB-UniRule"/>
</dbReference>
<dbReference type="AlphaFoldDB" id="A0A101ILF0"/>
<gene>
    <name evidence="6" type="primary">atpC</name>
    <name evidence="8" type="ORF">XD72_1483</name>
    <name evidence="9" type="ORF">XE07_0466</name>
</gene>
<dbReference type="GO" id="GO:0033179">
    <property type="term" value="C:proton-transporting V-type ATPase, V0 domain"/>
    <property type="evidence" value="ECO:0007669"/>
    <property type="project" value="InterPro"/>
</dbReference>
<dbReference type="PANTHER" id="PTHR38682:SF1">
    <property type="entry name" value="V-TYPE ATP SYNTHASE SUBUNIT C"/>
    <property type="match status" value="1"/>
</dbReference>
<dbReference type="InterPro" id="IPR044911">
    <property type="entry name" value="V-type_ATPase_csu/dsu_dom_3"/>
</dbReference>
<keyword evidence="7" id="KW-0812">Transmembrane</keyword>
<dbReference type="GO" id="GO:0046961">
    <property type="term" value="F:proton-transporting ATPase activity, rotational mechanism"/>
    <property type="evidence" value="ECO:0007669"/>
    <property type="project" value="InterPro"/>
</dbReference>
<keyword evidence="6 7" id="KW-0472">Membrane</keyword>
<dbReference type="InterPro" id="IPR014272">
    <property type="entry name" value="ATPase_V0-cplx_csu"/>
</dbReference>
<dbReference type="InterPro" id="IPR050873">
    <property type="entry name" value="V-ATPase_V0D/AC39_subunit"/>
</dbReference>
<evidence type="ECO:0000256" key="1">
    <source>
        <dbReference type="ARBA" id="ARBA00006709"/>
    </source>
</evidence>
<dbReference type="InterPro" id="IPR002843">
    <property type="entry name" value="ATPase_V0-cplx_csu/dsu"/>
</dbReference>
<dbReference type="Gene3D" id="1.10.132.50">
    <property type="entry name" value="ATP synthase (C/AC39) subunit, domain 3"/>
    <property type="match status" value="1"/>
</dbReference>
<keyword evidence="2 6" id="KW-0813">Transport</keyword>
<accession>A0A101ILF0</accession>
<evidence type="ECO:0000256" key="6">
    <source>
        <dbReference type="HAMAP-Rule" id="MF_00314"/>
    </source>
</evidence>
<dbReference type="Gene3D" id="1.20.1690.10">
    <property type="entry name" value="V-type ATP synthase subunit C domain"/>
    <property type="match status" value="2"/>
</dbReference>
<dbReference type="SUPFAM" id="SSF103486">
    <property type="entry name" value="V-type ATP synthase subunit C"/>
    <property type="match status" value="1"/>
</dbReference>
<evidence type="ECO:0000313" key="9">
    <source>
        <dbReference type="EMBL" id="KUK97311.1"/>
    </source>
</evidence>
<evidence type="ECO:0000256" key="4">
    <source>
        <dbReference type="ARBA" id="ARBA00023065"/>
    </source>
</evidence>
<evidence type="ECO:0000313" key="8">
    <source>
        <dbReference type="EMBL" id="KUK44159.1"/>
    </source>
</evidence>
<evidence type="ECO:0000256" key="3">
    <source>
        <dbReference type="ARBA" id="ARBA00022781"/>
    </source>
</evidence>
<comment type="similarity">
    <text evidence="1 6">Belongs to the V-ATPase V0D/AC39 subunit family.</text>
</comment>
<dbReference type="HAMAP" id="MF_00314">
    <property type="entry name" value="ATP_synth_C_arch"/>
    <property type="match status" value="1"/>
</dbReference>
<keyword evidence="6" id="KW-1003">Cell membrane</keyword>
<comment type="subunit">
    <text evidence="6">Has multiple subunits with at least A(3), B(3), C, D, E, F, H, I and proteolipid K(x).</text>
</comment>
<keyword evidence="7" id="KW-1133">Transmembrane helix</keyword>
<reference evidence="9" key="1">
    <citation type="journal article" date="2015" name="MBio">
        <title>Genome-resolved metagenomic analysis reveals roles for candidate phyla and other microbial community members in biogeochemical transformations in oil reservoirs.</title>
        <authorList>
            <person name="Hu P."/>
            <person name="Tom L."/>
            <person name="Singh A."/>
            <person name="Thomas B.C."/>
            <person name="Baker B.J."/>
            <person name="Piceno Y.M."/>
            <person name="Andersen G.L."/>
            <person name="Banfield J.F."/>
        </authorList>
    </citation>
    <scope>NUCLEOTIDE SEQUENCE [LARGE SCALE GENOMIC DNA]</scope>
    <source>
        <strain evidence="9">56_747</strain>
    </source>
</reference>
<dbReference type="GO" id="GO:0042777">
    <property type="term" value="P:proton motive force-driven plasma membrane ATP synthesis"/>
    <property type="evidence" value="ECO:0007669"/>
    <property type="project" value="UniProtKB-UniRule"/>
</dbReference>
<dbReference type="Pfam" id="PF01992">
    <property type="entry name" value="vATP-synt_AC39"/>
    <property type="match status" value="1"/>
</dbReference>
<feature type="transmembrane region" description="Helical" evidence="7">
    <location>
        <begin position="18"/>
        <end position="39"/>
    </location>
</feature>
<dbReference type="GO" id="GO:0005524">
    <property type="term" value="F:ATP binding"/>
    <property type="evidence" value="ECO:0007669"/>
    <property type="project" value="UniProtKB-UniRule"/>
</dbReference>
<dbReference type="NCBIfam" id="TIGR02923">
    <property type="entry name" value="AhaC"/>
    <property type="match status" value="1"/>
</dbReference>
<dbReference type="PATRIC" id="fig|301375.6.peg.385"/>
<dbReference type="InterPro" id="IPR036079">
    <property type="entry name" value="ATPase_csu/dsu_sf"/>
</dbReference>
<dbReference type="InterPro" id="IPR035067">
    <property type="entry name" value="V-type_ATPase_csu/dsu"/>
</dbReference>
<organism evidence="9 10">
    <name type="scientific">Methanothrix harundinacea</name>
    <dbReference type="NCBI Taxonomy" id="301375"/>
    <lineage>
        <taxon>Archaea</taxon>
        <taxon>Methanobacteriati</taxon>
        <taxon>Methanobacteriota</taxon>
        <taxon>Stenosarchaea group</taxon>
        <taxon>Methanomicrobia</taxon>
        <taxon>Methanotrichales</taxon>
        <taxon>Methanotrichaceae</taxon>
        <taxon>Methanothrix</taxon>
    </lineage>
</organism>
<dbReference type="PANTHER" id="PTHR38682">
    <property type="entry name" value="V-TYPE ATP SYNTHASE SUBUNIT C"/>
    <property type="match status" value="1"/>
</dbReference>
<evidence type="ECO:0000313" key="10">
    <source>
        <dbReference type="Proteomes" id="UP000053961"/>
    </source>
</evidence>